<organism evidence="7 8">
    <name type="scientific">Xenopus laevis</name>
    <name type="common">African clawed frog</name>
    <dbReference type="NCBI Taxonomy" id="8355"/>
    <lineage>
        <taxon>Eukaryota</taxon>
        <taxon>Metazoa</taxon>
        <taxon>Chordata</taxon>
        <taxon>Craniata</taxon>
        <taxon>Vertebrata</taxon>
        <taxon>Euteleostomi</taxon>
        <taxon>Amphibia</taxon>
        <taxon>Batrachia</taxon>
        <taxon>Anura</taxon>
        <taxon>Pipoidea</taxon>
        <taxon>Pipidae</taxon>
        <taxon>Xenopodinae</taxon>
        <taxon>Xenopus</taxon>
        <taxon>Xenopus</taxon>
    </lineage>
</organism>
<evidence type="ECO:0000313" key="7">
    <source>
        <dbReference type="Proteomes" id="UP000186698"/>
    </source>
</evidence>
<keyword evidence="6" id="KW-0175">Coiled coil</keyword>
<evidence type="ECO:0000256" key="3">
    <source>
        <dbReference type="ARBA" id="ARBA00022771"/>
    </source>
</evidence>
<dbReference type="GO" id="GO:0005737">
    <property type="term" value="C:cytoplasm"/>
    <property type="evidence" value="ECO:0007669"/>
    <property type="project" value="UniProtKB-ARBA"/>
</dbReference>
<dbReference type="OrthoDB" id="6105938at2759"/>
<evidence type="ECO:0000256" key="4">
    <source>
        <dbReference type="ARBA" id="ARBA00022833"/>
    </source>
</evidence>
<dbReference type="Pfam" id="PF00643">
    <property type="entry name" value="zf-B_box"/>
    <property type="match status" value="1"/>
</dbReference>
<dbReference type="PROSITE" id="PS00518">
    <property type="entry name" value="ZF_RING_1"/>
    <property type="match status" value="1"/>
</dbReference>
<dbReference type="STRING" id="8355.A0A1L8HFE7"/>
<dbReference type="InterPro" id="IPR013083">
    <property type="entry name" value="Znf_RING/FYVE/PHD"/>
</dbReference>
<dbReference type="InterPro" id="IPR001870">
    <property type="entry name" value="B30.2/SPRY"/>
</dbReference>
<dbReference type="SUPFAM" id="SSF57845">
    <property type="entry name" value="B-box zinc-binding domain"/>
    <property type="match status" value="1"/>
</dbReference>
<dbReference type="InterPro" id="IPR001841">
    <property type="entry name" value="Znf_RING"/>
</dbReference>
<dbReference type="InterPro" id="IPR013320">
    <property type="entry name" value="ConA-like_dom_sf"/>
</dbReference>
<evidence type="ECO:0000256" key="5">
    <source>
        <dbReference type="ARBA" id="ARBA00022859"/>
    </source>
</evidence>
<name>A0A1L8HFE7_XENLA</name>
<dbReference type="Gene3D" id="3.30.160.60">
    <property type="entry name" value="Classic Zinc Finger"/>
    <property type="match status" value="1"/>
</dbReference>
<dbReference type="SUPFAM" id="SSF49899">
    <property type="entry name" value="Concanavalin A-like lectins/glucanases"/>
    <property type="match status" value="1"/>
</dbReference>
<dbReference type="InterPro" id="IPR051051">
    <property type="entry name" value="E3_ubiq-ligase_TRIM/RNF"/>
</dbReference>
<keyword evidence="7" id="KW-1185">Reference proteome</keyword>
<keyword evidence="1" id="KW-0399">Innate immunity</keyword>
<dbReference type="GO" id="GO:0008270">
    <property type="term" value="F:zinc ion binding"/>
    <property type="evidence" value="ECO:0007669"/>
    <property type="project" value="UniProtKB-KW"/>
</dbReference>
<accession>A0A1L8HFE7</accession>
<dbReference type="PANTHER" id="PTHR25465">
    <property type="entry name" value="B-BOX DOMAIN CONTAINING"/>
    <property type="match status" value="1"/>
</dbReference>
<dbReference type="KEGG" id="xla:108707716"/>
<dbReference type="SMART" id="SM00449">
    <property type="entry name" value="SPRY"/>
    <property type="match status" value="1"/>
</dbReference>
<keyword evidence="3" id="KW-0863">Zinc-finger</keyword>
<evidence type="ECO:0000256" key="1">
    <source>
        <dbReference type="ARBA" id="ARBA00022588"/>
    </source>
</evidence>
<dbReference type="PROSITE" id="PS50188">
    <property type="entry name" value="B302_SPRY"/>
    <property type="match status" value="1"/>
</dbReference>
<dbReference type="InterPro" id="IPR000315">
    <property type="entry name" value="Znf_B-box"/>
</dbReference>
<dbReference type="AlphaFoldDB" id="A0A1L8HFE7"/>
<dbReference type="SMART" id="SM00589">
    <property type="entry name" value="PRY"/>
    <property type="match status" value="1"/>
</dbReference>
<dbReference type="Gene3D" id="3.30.40.10">
    <property type="entry name" value="Zinc/RING finger domain, C3HC4 (zinc finger)"/>
    <property type="match status" value="1"/>
</dbReference>
<dbReference type="InterPro" id="IPR006574">
    <property type="entry name" value="PRY"/>
</dbReference>
<dbReference type="OMA" id="CNIVEHY"/>
<dbReference type="Pfam" id="PF13445">
    <property type="entry name" value="zf-RING_UBOX"/>
    <property type="match status" value="1"/>
</dbReference>
<dbReference type="SMART" id="SM00184">
    <property type="entry name" value="RING"/>
    <property type="match status" value="1"/>
</dbReference>
<sequence length="505" mass="58409">MASASLSDKLCCPICLSIYRDPVMLPCAHLFCNECISSSLDHQKKSGIYICPECRAEFKQRPLLQKNLKLCNIVEHYLSFQQKEEDPKICIMSPGLAGQTYQPDLKTHRKSEKPTEPYDSLEENKCLIHNELLQYFCFEDSAFICMSCTRNCKHQGHRMETMTEAFQKKRTTLSDFLKKIRLHRKETEKRLRKLQEREKRVQGKATEIKERVAALFKDIMEEIVILEHNVINEVTRQEEQLSFSLNNLIHTLEMETADLQAKQCYVEQLCSMTDPLTLLNQPAINTDLEKKHSDNNIDDLDEVSIAVALQKSFSRLSDVIPKLKRSRGFLVEDASDMILNVDTADLNIALSTDLRKASYCKEKYSRPHHPERFMTQQVLSTKKFSSGQHYWEVKSGNAGDWYLGVAYNSVERKGDMSYIGSNNKSWCLSWVDKEFLADHDDEHEVIKTESSTLHFGIYLDYEGGQLSFYELSIPIRHLYTFKATFTEPLHAAFYIDKGCWLQIGN</sequence>
<keyword evidence="5" id="KW-0391">Immunity</keyword>
<evidence type="ECO:0000256" key="2">
    <source>
        <dbReference type="ARBA" id="ARBA00022723"/>
    </source>
</evidence>
<dbReference type="InterPro" id="IPR003877">
    <property type="entry name" value="SPRY_dom"/>
</dbReference>
<keyword evidence="2" id="KW-0479">Metal-binding</keyword>
<dbReference type="RefSeq" id="XP_018101200.1">
    <property type="nucleotide sequence ID" value="XM_018245711.2"/>
</dbReference>
<dbReference type="PROSITE" id="PS50119">
    <property type="entry name" value="ZF_BBOX"/>
    <property type="match status" value="1"/>
</dbReference>
<dbReference type="PROSITE" id="PS50089">
    <property type="entry name" value="ZF_RING_2"/>
    <property type="match status" value="1"/>
</dbReference>
<dbReference type="Gene3D" id="2.60.120.920">
    <property type="match status" value="1"/>
</dbReference>
<proteinExistence type="predicted"/>
<dbReference type="CDD" id="cd12891">
    <property type="entry name" value="SPRY_PRY_C-I_2"/>
    <property type="match status" value="1"/>
</dbReference>
<keyword evidence="4" id="KW-0862">Zinc</keyword>
<protein>
    <submittedName>
        <fullName evidence="8">Nuclear factor 7, brain</fullName>
    </submittedName>
</protein>
<dbReference type="SUPFAM" id="SSF57850">
    <property type="entry name" value="RING/U-box"/>
    <property type="match status" value="1"/>
</dbReference>
<dbReference type="Pfam" id="PF25600">
    <property type="entry name" value="TRIM_CC"/>
    <property type="match status" value="1"/>
</dbReference>
<dbReference type="PANTHER" id="PTHR25465:SF72">
    <property type="entry name" value="TRIPARTITE MOTIF-CONTAINING PROTEIN 75"/>
    <property type="match status" value="1"/>
</dbReference>
<dbReference type="SMART" id="SM00336">
    <property type="entry name" value="BBOX"/>
    <property type="match status" value="1"/>
</dbReference>
<gene>
    <name evidence="8" type="primary">LOC108707716</name>
</gene>
<dbReference type="Proteomes" id="UP000186698">
    <property type="component" value="Chromosome 2L"/>
</dbReference>
<dbReference type="PaxDb" id="8355-A0A1L8HFE7"/>
<dbReference type="Pfam" id="PF13765">
    <property type="entry name" value="PRY"/>
    <property type="match status" value="1"/>
</dbReference>
<evidence type="ECO:0000313" key="8">
    <source>
        <dbReference type="RefSeq" id="XP_018101200.1"/>
    </source>
</evidence>
<dbReference type="GO" id="GO:0045087">
    <property type="term" value="P:innate immune response"/>
    <property type="evidence" value="ECO:0007669"/>
    <property type="project" value="UniProtKB-KW"/>
</dbReference>
<dbReference type="GeneID" id="108707716"/>
<dbReference type="InterPro" id="IPR043136">
    <property type="entry name" value="B30.2/SPRY_sf"/>
</dbReference>
<dbReference type="CTD" id="108707716"/>
<dbReference type="InterPro" id="IPR017907">
    <property type="entry name" value="Znf_RING_CS"/>
</dbReference>
<dbReference type="InterPro" id="IPR027370">
    <property type="entry name" value="Znf-RING_euk"/>
</dbReference>
<dbReference type="InterPro" id="IPR003879">
    <property type="entry name" value="Butyrophylin_SPRY"/>
</dbReference>
<dbReference type="PRINTS" id="PR01407">
    <property type="entry name" value="BUTYPHLNCDUF"/>
</dbReference>
<evidence type="ECO:0000256" key="6">
    <source>
        <dbReference type="ARBA" id="ARBA00023054"/>
    </source>
</evidence>
<dbReference type="InterPro" id="IPR058030">
    <property type="entry name" value="TRIM8/14/16/25/29/45/65_CC"/>
</dbReference>
<reference evidence="8" key="1">
    <citation type="submission" date="2025-08" db="UniProtKB">
        <authorList>
            <consortium name="RefSeq"/>
        </authorList>
    </citation>
    <scope>IDENTIFICATION</scope>
    <source>
        <strain evidence="8">J_2021</strain>
        <tissue evidence="8">Erythrocytes</tissue>
    </source>
</reference>
<dbReference type="Pfam" id="PF00622">
    <property type="entry name" value="SPRY"/>
    <property type="match status" value="1"/>
</dbReference>